<reference evidence="2 3" key="1">
    <citation type="submission" date="2016-07" db="EMBL/GenBank/DDBJ databases">
        <title>Pervasive Adenine N6-methylation of Active Genes in Fungi.</title>
        <authorList>
            <consortium name="DOE Joint Genome Institute"/>
            <person name="Mondo S.J."/>
            <person name="Dannebaum R.O."/>
            <person name="Kuo R.C."/>
            <person name="Labutti K."/>
            <person name="Haridas S."/>
            <person name="Kuo A."/>
            <person name="Salamov A."/>
            <person name="Ahrendt S.R."/>
            <person name="Lipzen A."/>
            <person name="Sullivan W."/>
            <person name="Andreopoulos W.B."/>
            <person name="Clum A."/>
            <person name="Lindquist E."/>
            <person name="Daum C."/>
            <person name="Ramamoorthy G.K."/>
            <person name="Gryganskyi A."/>
            <person name="Culley D."/>
            <person name="Magnuson J.K."/>
            <person name="James T.Y."/>
            <person name="O'Malley M.A."/>
            <person name="Stajich J.E."/>
            <person name="Spatafora J.W."/>
            <person name="Visel A."/>
            <person name="Grigoriev I.V."/>
        </authorList>
    </citation>
    <scope>NUCLEOTIDE SEQUENCE [LARGE SCALE GENOMIC DNA]</scope>
    <source>
        <strain evidence="2 3">62-1032</strain>
    </source>
</reference>
<proteinExistence type="predicted"/>
<dbReference type="PANTHER" id="PTHR21174:SF0">
    <property type="entry name" value="HD PHOSPHOHYDROLASE FAMILY PROTEIN-RELATED"/>
    <property type="match status" value="1"/>
</dbReference>
<evidence type="ECO:0000313" key="3">
    <source>
        <dbReference type="Proteomes" id="UP000193467"/>
    </source>
</evidence>
<evidence type="ECO:0000313" key="2">
    <source>
        <dbReference type="EMBL" id="ORY89449.1"/>
    </source>
</evidence>
<dbReference type="OrthoDB" id="330671at2759"/>
<dbReference type="PIRSF" id="PIRSF035170">
    <property type="entry name" value="HD_phosphohydro"/>
    <property type="match status" value="1"/>
</dbReference>
<comment type="caution">
    <text evidence="2">The sequence shown here is derived from an EMBL/GenBank/DDBJ whole genome shotgun (WGS) entry which is preliminary data.</text>
</comment>
<evidence type="ECO:0008006" key="4">
    <source>
        <dbReference type="Google" id="ProtNLM"/>
    </source>
</evidence>
<evidence type="ECO:0000256" key="1">
    <source>
        <dbReference type="SAM" id="MobiDB-lite"/>
    </source>
</evidence>
<organism evidence="2 3">
    <name type="scientific">Leucosporidium creatinivorum</name>
    <dbReference type="NCBI Taxonomy" id="106004"/>
    <lineage>
        <taxon>Eukaryota</taxon>
        <taxon>Fungi</taxon>
        <taxon>Dikarya</taxon>
        <taxon>Basidiomycota</taxon>
        <taxon>Pucciniomycotina</taxon>
        <taxon>Microbotryomycetes</taxon>
        <taxon>Leucosporidiales</taxon>
        <taxon>Leucosporidium</taxon>
    </lineage>
</organism>
<gene>
    <name evidence="2" type="ORF">BCR35DRAFT_300637</name>
</gene>
<dbReference type="AlphaFoldDB" id="A0A1Y2G149"/>
<feature type="region of interest" description="Disordered" evidence="1">
    <location>
        <begin position="202"/>
        <end position="234"/>
    </location>
</feature>
<protein>
    <recommendedName>
        <fullName evidence="4">HD domain-containing protein</fullName>
    </recommendedName>
</protein>
<dbReference type="Proteomes" id="UP000193467">
    <property type="component" value="Unassembled WGS sequence"/>
</dbReference>
<dbReference type="SUPFAM" id="SSF109604">
    <property type="entry name" value="HD-domain/PDEase-like"/>
    <property type="match status" value="1"/>
</dbReference>
<name>A0A1Y2G149_9BASI</name>
<keyword evidence="3" id="KW-1185">Reference proteome</keyword>
<sequence>MDPPSRFLPLCLSLDVPSSVAASSCLSLIGAYGTSRRHYHTLSHVEAMLAGLDEFAERKGAGAGEEGVDVVAVEFAVWFHDCVYDPLKGAPWNEEESGRRWEKFVEQAGGALEHLREPVSTLIASTISHLPPSPLPSSLSLSTVQLFLNLDISILSSSPNSYDSYAEAIRAEYSHVSVEAFREGRAKVLGRFLARERLFLGGEEVGGGDDKEEKARSNLRREIEALKSGAAPRE</sequence>
<dbReference type="InParanoid" id="A0A1Y2G149"/>
<dbReference type="PANTHER" id="PTHR21174">
    <property type="match status" value="1"/>
</dbReference>
<accession>A0A1Y2G149</accession>
<dbReference type="EMBL" id="MCGR01000006">
    <property type="protein sequence ID" value="ORY89449.1"/>
    <property type="molecule type" value="Genomic_DNA"/>
</dbReference>
<feature type="compositionally biased region" description="Basic and acidic residues" evidence="1">
    <location>
        <begin position="208"/>
        <end position="225"/>
    </location>
</feature>
<dbReference type="InterPro" id="IPR009218">
    <property type="entry name" value="HD_phosphohydro"/>
</dbReference>